<sequence length="119" mass="13051">MLYCDYGYYRECYLGSAVEDAAFPLLCRQARQIIHRETMGQDETAPECMQRALADCTCALVDALAAGHFAADGVQSFTNDGYSETRVSAKESRAELRSLLARYLSVPVNLLGFAGHACV</sequence>
<accession>A0A921IJU8</accession>
<organism evidence="1 2">
    <name type="scientific">Subdoligranulum variabile</name>
    <dbReference type="NCBI Taxonomy" id="214851"/>
    <lineage>
        <taxon>Bacteria</taxon>
        <taxon>Bacillati</taxon>
        <taxon>Bacillota</taxon>
        <taxon>Clostridia</taxon>
        <taxon>Eubacteriales</taxon>
        <taxon>Oscillospiraceae</taxon>
        <taxon>Subdoligranulum</taxon>
    </lineage>
</organism>
<evidence type="ECO:0000313" key="2">
    <source>
        <dbReference type="Proteomes" id="UP000782880"/>
    </source>
</evidence>
<reference evidence="1" key="1">
    <citation type="journal article" date="2021" name="PeerJ">
        <title>Extensive microbial diversity within the chicken gut microbiome revealed by metagenomics and culture.</title>
        <authorList>
            <person name="Gilroy R."/>
            <person name="Ravi A."/>
            <person name="Getino M."/>
            <person name="Pursley I."/>
            <person name="Horton D.L."/>
            <person name="Alikhan N.F."/>
            <person name="Baker D."/>
            <person name="Gharbi K."/>
            <person name="Hall N."/>
            <person name="Watson M."/>
            <person name="Adriaenssens E.M."/>
            <person name="Foster-Nyarko E."/>
            <person name="Jarju S."/>
            <person name="Secka A."/>
            <person name="Antonio M."/>
            <person name="Oren A."/>
            <person name="Chaudhuri R.R."/>
            <person name="La Ragione R."/>
            <person name="Hildebrand F."/>
            <person name="Pallen M.J."/>
        </authorList>
    </citation>
    <scope>NUCLEOTIDE SEQUENCE</scope>
    <source>
        <strain evidence="1">ChiBcec21-2208</strain>
    </source>
</reference>
<evidence type="ECO:0000313" key="1">
    <source>
        <dbReference type="EMBL" id="HJG27127.1"/>
    </source>
</evidence>
<name>A0A921IJU8_9FIRM</name>
<dbReference type="AlphaFoldDB" id="A0A921IJU8"/>
<dbReference type="EMBL" id="DYVE01000016">
    <property type="protein sequence ID" value="HJG27127.1"/>
    <property type="molecule type" value="Genomic_DNA"/>
</dbReference>
<reference evidence="1" key="2">
    <citation type="submission" date="2021-09" db="EMBL/GenBank/DDBJ databases">
        <authorList>
            <person name="Gilroy R."/>
        </authorList>
    </citation>
    <scope>NUCLEOTIDE SEQUENCE</scope>
    <source>
        <strain evidence="1">ChiBcec21-2208</strain>
    </source>
</reference>
<dbReference type="Proteomes" id="UP000782880">
    <property type="component" value="Unassembled WGS sequence"/>
</dbReference>
<gene>
    <name evidence="1" type="ORF">K8V20_00550</name>
</gene>
<protein>
    <submittedName>
        <fullName evidence="1">Uncharacterized protein</fullName>
    </submittedName>
</protein>
<comment type="caution">
    <text evidence="1">The sequence shown here is derived from an EMBL/GenBank/DDBJ whole genome shotgun (WGS) entry which is preliminary data.</text>
</comment>
<proteinExistence type="predicted"/>